<feature type="domain" description="PRISE-like Rossmann-fold" evidence="1">
    <location>
        <begin position="8"/>
        <end position="415"/>
    </location>
</feature>
<evidence type="ECO:0000259" key="1">
    <source>
        <dbReference type="Pfam" id="PF22917"/>
    </source>
</evidence>
<reference evidence="2 3" key="1">
    <citation type="journal article" date="2021" name="Nat. Commun.">
        <title>Genetic determinants of endophytism in the Arabidopsis root mycobiome.</title>
        <authorList>
            <person name="Mesny F."/>
            <person name="Miyauchi S."/>
            <person name="Thiergart T."/>
            <person name="Pickel B."/>
            <person name="Atanasova L."/>
            <person name="Karlsson M."/>
            <person name="Huettel B."/>
            <person name="Barry K.W."/>
            <person name="Haridas S."/>
            <person name="Chen C."/>
            <person name="Bauer D."/>
            <person name="Andreopoulos W."/>
            <person name="Pangilinan J."/>
            <person name="LaButti K."/>
            <person name="Riley R."/>
            <person name="Lipzen A."/>
            <person name="Clum A."/>
            <person name="Drula E."/>
            <person name="Henrissat B."/>
            <person name="Kohler A."/>
            <person name="Grigoriev I.V."/>
            <person name="Martin F.M."/>
            <person name="Hacquard S."/>
        </authorList>
    </citation>
    <scope>NUCLEOTIDE SEQUENCE [LARGE SCALE GENOMIC DNA]</scope>
    <source>
        <strain evidence="2 3">MPI-CAGE-CH-0241</strain>
    </source>
</reference>
<dbReference type="CDD" id="cd08948">
    <property type="entry name" value="5beta-POR_like_SDR_a"/>
    <property type="match status" value="1"/>
</dbReference>
<dbReference type="InterPro" id="IPR036291">
    <property type="entry name" value="NAD(P)-bd_dom_sf"/>
</dbReference>
<dbReference type="AlphaFoldDB" id="A0A9P8VTV9"/>
<name>A0A9P8VTV9_9HYPO</name>
<dbReference type="Proteomes" id="UP000777438">
    <property type="component" value="Unassembled WGS sequence"/>
</dbReference>
<proteinExistence type="predicted"/>
<comment type="caution">
    <text evidence="2">The sequence shown here is derived from an EMBL/GenBank/DDBJ whole genome shotgun (WGS) entry which is preliminary data.</text>
</comment>
<protein>
    <recommendedName>
        <fullName evidence="1">PRISE-like Rossmann-fold domain-containing protein</fullName>
    </recommendedName>
</protein>
<gene>
    <name evidence="2" type="ORF">B0T10DRAFT_609852</name>
</gene>
<dbReference type="OrthoDB" id="1731983at2759"/>
<dbReference type="EMBL" id="JAGPYM010000029">
    <property type="protein sequence ID" value="KAH6879409.1"/>
    <property type="molecule type" value="Genomic_DNA"/>
</dbReference>
<dbReference type="PANTHER" id="PTHR32487">
    <property type="entry name" value="3-OXO-DELTA(4,5)-STEROID 5-BETA-REDUCTASE"/>
    <property type="match status" value="1"/>
</dbReference>
<sequence>MTEDRNHAIVFGASGLIGWALVDQLLRPFPHAGSFSKVTAVTNRPLNFEESHWPAQDSHRPDLQLVSGVNLLCSDGATLAKSLKQVVEGVEAITHIYYLVFTAIEDDVEEVAANCRMFQNVIDAHSLLSPNLQFVAFPGGTRGYGIYVPGGTFTPPLIEDMVNQLPPDYAKTVVYPAYRKLLNAASKGKSWTWCEVCPDAIVGFTPNGSQFSLALHWAQYLSLYAYKHGVNLHTPDTKTTPIEIAFPGNKAGANALFSPVSSSTIARFMIYASLHPETCGGGRLFNIADNEKPCTYGDLWPQLAAWFGLVGVGPAESTQAEANTLQVGELPQTTASLAPGEYVAEHRDIFAQRGCPKAVSGGVGAGSRQLDSVGYWLTFDRQLSLKRLRETGFEEHRNPIEGWLESFEMFREAGLILSTPF</sequence>
<evidence type="ECO:0000313" key="3">
    <source>
        <dbReference type="Proteomes" id="UP000777438"/>
    </source>
</evidence>
<dbReference type="Gene3D" id="3.40.50.720">
    <property type="entry name" value="NAD(P)-binding Rossmann-like Domain"/>
    <property type="match status" value="1"/>
</dbReference>
<dbReference type="SUPFAM" id="SSF51735">
    <property type="entry name" value="NAD(P)-binding Rossmann-fold domains"/>
    <property type="match status" value="1"/>
</dbReference>
<accession>A0A9P8VTV9</accession>
<dbReference type="PANTHER" id="PTHR32487:SF4">
    <property type="entry name" value="SIRQ PROTEIN"/>
    <property type="match status" value="1"/>
</dbReference>
<keyword evidence="3" id="KW-1185">Reference proteome</keyword>
<organism evidence="2 3">
    <name type="scientific">Thelonectria olida</name>
    <dbReference type="NCBI Taxonomy" id="1576542"/>
    <lineage>
        <taxon>Eukaryota</taxon>
        <taxon>Fungi</taxon>
        <taxon>Dikarya</taxon>
        <taxon>Ascomycota</taxon>
        <taxon>Pezizomycotina</taxon>
        <taxon>Sordariomycetes</taxon>
        <taxon>Hypocreomycetidae</taxon>
        <taxon>Hypocreales</taxon>
        <taxon>Nectriaceae</taxon>
        <taxon>Thelonectria</taxon>
    </lineage>
</organism>
<dbReference type="Pfam" id="PF22917">
    <property type="entry name" value="PRISE"/>
    <property type="match status" value="1"/>
</dbReference>
<dbReference type="InterPro" id="IPR055222">
    <property type="entry name" value="PRISE-like_Rossmann-fold"/>
</dbReference>
<evidence type="ECO:0000313" key="2">
    <source>
        <dbReference type="EMBL" id="KAH6879409.1"/>
    </source>
</evidence>